<evidence type="ECO:0000256" key="2">
    <source>
        <dbReference type="ARBA" id="ARBA00005683"/>
    </source>
</evidence>
<dbReference type="Proteomes" id="UP001469553">
    <property type="component" value="Unassembled WGS sequence"/>
</dbReference>
<organism evidence="10 11">
    <name type="scientific">Ameca splendens</name>
    <dbReference type="NCBI Taxonomy" id="208324"/>
    <lineage>
        <taxon>Eukaryota</taxon>
        <taxon>Metazoa</taxon>
        <taxon>Chordata</taxon>
        <taxon>Craniata</taxon>
        <taxon>Vertebrata</taxon>
        <taxon>Euteleostomi</taxon>
        <taxon>Actinopterygii</taxon>
        <taxon>Neopterygii</taxon>
        <taxon>Teleostei</taxon>
        <taxon>Neoteleostei</taxon>
        <taxon>Acanthomorphata</taxon>
        <taxon>Ovalentaria</taxon>
        <taxon>Atherinomorphae</taxon>
        <taxon>Cyprinodontiformes</taxon>
        <taxon>Goodeidae</taxon>
        <taxon>Ameca</taxon>
    </lineage>
</organism>
<evidence type="ECO:0000256" key="6">
    <source>
        <dbReference type="ARBA" id="ARBA00022687"/>
    </source>
</evidence>
<dbReference type="Pfam" id="PF00110">
    <property type="entry name" value="wnt"/>
    <property type="match status" value="1"/>
</dbReference>
<evidence type="ECO:0000256" key="4">
    <source>
        <dbReference type="ARBA" id="ARBA00022525"/>
    </source>
</evidence>
<keyword evidence="7" id="KW-1015">Disulfide bond</keyword>
<evidence type="ECO:0000256" key="7">
    <source>
        <dbReference type="ARBA" id="ARBA00023157"/>
    </source>
</evidence>
<evidence type="ECO:0000256" key="1">
    <source>
        <dbReference type="ARBA" id="ARBA00004498"/>
    </source>
</evidence>
<comment type="subcellular location">
    <subcellularLocation>
        <location evidence="1 9">Secreted</location>
        <location evidence="1 9">Extracellular space</location>
        <location evidence="1 9">Extracellular matrix</location>
    </subcellularLocation>
</comment>
<dbReference type="InterPro" id="IPR043158">
    <property type="entry name" value="Wnt_C"/>
</dbReference>
<keyword evidence="3 9" id="KW-0217">Developmental protein</keyword>
<accession>A0ABV0Y226</accession>
<keyword evidence="8" id="KW-0449">Lipoprotein</keyword>
<comment type="caution">
    <text evidence="10">The sequence shown here is derived from an EMBL/GenBank/DDBJ whole genome shotgun (WGS) entry which is preliminary data.</text>
</comment>
<gene>
    <name evidence="10" type="ORF">AMECASPLE_016467</name>
</gene>
<comment type="similarity">
    <text evidence="2 9">Belongs to the Wnt family.</text>
</comment>
<protein>
    <recommendedName>
        <fullName evidence="9">Protein Wnt</fullName>
    </recommendedName>
</protein>
<name>A0ABV0Y226_9TELE</name>
<keyword evidence="4" id="KW-0964">Secreted</keyword>
<dbReference type="InterPro" id="IPR005817">
    <property type="entry name" value="Wnt"/>
</dbReference>
<evidence type="ECO:0000256" key="8">
    <source>
        <dbReference type="ARBA" id="ARBA00023288"/>
    </source>
</evidence>
<evidence type="ECO:0000256" key="5">
    <source>
        <dbReference type="ARBA" id="ARBA00022530"/>
    </source>
</evidence>
<comment type="function">
    <text evidence="9">Ligand for members of the frizzled family of seven transmembrane receptors.</text>
</comment>
<evidence type="ECO:0000313" key="11">
    <source>
        <dbReference type="Proteomes" id="UP001469553"/>
    </source>
</evidence>
<keyword evidence="5" id="KW-0272">Extracellular matrix</keyword>
<dbReference type="Gene3D" id="3.30.2460.20">
    <property type="match status" value="1"/>
</dbReference>
<reference evidence="10 11" key="1">
    <citation type="submission" date="2021-06" db="EMBL/GenBank/DDBJ databases">
        <authorList>
            <person name="Palmer J.M."/>
        </authorList>
    </citation>
    <scope>NUCLEOTIDE SEQUENCE [LARGE SCALE GENOMIC DNA]</scope>
    <source>
        <strain evidence="10 11">AS_MEX2019</strain>
        <tissue evidence="10">Muscle</tissue>
    </source>
</reference>
<dbReference type="EMBL" id="JAHRIP010020009">
    <property type="protein sequence ID" value="MEQ2287817.1"/>
    <property type="molecule type" value="Genomic_DNA"/>
</dbReference>
<evidence type="ECO:0000256" key="3">
    <source>
        <dbReference type="ARBA" id="ARBA00022473"/>
    </source>
</evidence>
<keyword evidence="6 9" id="KW-0879">Wnt signaling pathway</keyword>
<evidence type="ECO:0000313" key="10">
    <source>
        <dbReference type="EMBL" id="MEQ2287817.1"/>
    </source>
</evidence>
<sequence length="110" mass="12374">MGTGGRLCNRTSRGMDGCEVMCCGRGYDTARVSRTTKCEYNKWMVKRTDYPLSCWKVNLHPLLQSLAAAHRFSFRNPLQQKVVLHSINSVSKYKCTPHFSGFLGGVLLTV</sequence>
<proteinExistence type="inferred from homology"/>
<evidence type="ECO:0000256" key="9">
    <source>
        <dbReference type="RuleBase" id="RU003500"/>
    </source>
</evidence>
<keyword evidence="11" id="KW-1185">Reference proteome</keyword>